<dbReference type="InterPro" id="IPR003593">
    <property type="entry name" value="AAA+_ATPase"/>
</dbReference>
<evidence type="ECO:0000256" key="9">
    <source>
        <dbReference type="SAM" id="MobiDB-lite"/>
    </source>
</evidence>
<evidence type="ECO:0000313" key="13">
    <source>
        <dbReference type="EMBL" id="MBD3716666.1"/>
    </source>
</evidence>
<dbReference type="Gene3D" id="3.40.50.300">
    <property type="entry name" value="P-loop containing nucleotide triphosphate hydrolases"/>
    <property type="match status" value="1"/>
</dbReference>
<keyword evidence="8 10" id="KW-0472">Membrane</keyword>
<evidence type="ECO:0000259" key="12">
    <source>
        <dbReference type="PROSITE" id="PS50893"/>
    </source>
</evidence>
<evidence type="ECO:0000256" key="7">
    <source>
        <dbReference type="ARBA" id="ARBA00022989"/>
    </source>
</evidence>
<evidence type="ECO:0000256" key="5">
    <source>
        <dbReference type="ARBA" id="ARBA00022741"/>
    </source>
</evidence>
<sequence>MSICAENITSEGRQKVIVNNVSLRVPRGETVGLLGPNGCGKSSLLRVLAGLRRPDAGRVTLDGRDIARMAKKQLARRVAFVEQHGMTEANMRVRDVVRLGRIPHHSPFSNWSAQDDEAIAAALQRVAMLEKSEQGWLSLSGGERQRVHIARALAQSPSEILLDEPTNHLDIHHQMQLMQLISELPVTSIVAIHDLNHAAMFCDSLIVMQQGQILASGTPEEILSEGLLWDVFRVKTKIEISPLPRQKAHSFHRLGWADMPLFSLRPAATLWPPVLLGSQFVFNIGFYAVVPFLALFLRDDMLLSGGLIGLILGLRTFSQQGMFILGGTLADRYGAKAIILAGCVVRVAGFLLLACGASLWPIILGACLTGVGGALFSPSIEALLARAGTHSQANGKRSRAEWFALFAVCGELGAVIGPVAGGVLSGIGFRHIALAGAGIFLLALAVLFFLSARRRAHDNNAQTSPMVDAFAPAALCRVYSRLQLMAVELQPTVPRPAGGDPTFRRPRAGSGAALYAGLAVDYHPPAPLARFARRMGAVRILPVGFLLLSASFASVALFAAAPPAEGWLRLMPAAGFVTLLTLGQMLLVPAAKDLIPLFAEESTLGAHYGALATAGGCAVLAGNLLLGHLLDRCAHSVAAGGLSPASAGAVSAVQRRRPAGDLSPAGGNMTQSG</sequence>
<protein>
    <submittedName>
        <fullName evidence="13">MFS transporter</fullName>
    </submittedName>
</protein>
<keyword evidence="7 10" id="KW-1133">Transmembrane helix</keyword>
<evidence type="ECO:0000313" key="14">
    <source>
        <dbReference type="Proteomes" id="UP000639195"/>
    </source>
</evidence>
<dbReference type="PROSITE" id="PS50850">
    <property type="entry name" value="MFS"/>
    <property type="match status" value="1"/>
</dbReference>
<dbReference type="InterPro" id="IPR036259">
    <property type="entry name" value="MFS_trans_sf"/>
</dbReference>
<feature type="transmembrane region" description="Helical" evidence="10">
    <location>
        <begin position="400"/>
        <end position="420"/>
    </location>
</feature>
<dbReference type="SUPFAM" id="SSF52540">
    <property type="entry name" value="P-loop containing nucleoside triphosphate hydrolases"/>
    <property type="match status" value="1"/>
</dbReference>
<dbReference type="Pfam" id="PF07690">
    <property type="entry name" value="MFS_1"/>
    <property type="match status" value="1"/>
</dbReference>
<dbReference type="PANTHER" id="PTHR42794:SF2">
    <property type="entry name" value="ABC TRANSPORTER ATP-BINDING PROTEIN"/>
    <property type="match status" value="1"/>
</dbReference>
<reference evidence="13" key="1">
    <citation type="submission" date="2020-07" db="EMBL/GenBank/DDBJ databases">
        <title>Clinical and genomic characterization of carbapenemase-producing Enterobacterales causing secondary infections during the COVID-19 crisis at a New York City hospital.</title>
        <authorList>
            <person name="Gomez-Simmonds A."/>
            <person name="Annavajhala M.K."/>
            <person name="Uhlemann A.-C."/>
        </authorList>
    </citation>
    <scope>NUCLEOTIDE SEQUENCE</scope>
    <source>
        <strain evidence="13">KP1827</strain>
    </source>
</reference>
<evidence type="ECO:0000256" key="6">
    <source>
        <dbReference type="ARBA" id="ARBA00022840"/>
    </source>
</evidence>
<evidence type="ECO:0000256" key="8">
    <source>
        <dbReference type="ARBA" id="ARBA00023136"/>
    </source>
</evidence>
<feature type="transmembrane region" description="Helical" evidence="10">
    <location>
        <begin position="337"/>
        <end position="354"/>
    </location>
</feature>
<evidence type="ECO:0000256" key="10">
    <source>
        <dbReference type="SAM" id="Phobius"/>
    </source>
</evidence>
<dbReference type="InterPro" id="IPR011701">
    <property type="entry name" value="MFS"/>
</dbReference>
<feature type="transmembrane region" description="Helical" evidence="10">
    <location>
        <begin position="540"/>
        <end position="561"/>
    </location>
</feature>
<dbReference type="SMART" id="SM00382">
    <property type="entry name" value="AAA"/>
    <property type="match status" value="1"/>
</dbReference>
<name>A0A927HQZ5_KLEPN</name>
<comment type="caution">
    <text evidence="13">The sequence shown here is derived from an EMBL/GenBank/DDBJ whole genome shotgun (WGS) entry which is preliminary data.</text>
</comment>
<evidence type="ECO:0000256" key="4">
    <source>
        <dbReference type="ARBA" id="ARBA00022692"/>
    </source>
</evidence>
<dbReference type="SUPFAM" id="SSF103473">
    <property type="entry name" value="MFS general substrate transporter"/>
    <property type="match status" value="1"/>
</dbReference>
<feature type="domain" description="ABC transporter" evidence="12">
    <location>
        <begin position="3"/>
        <end position="235"/>
    </location>
</feature>
<dbReference type="GO" id="GO:0022857">
    <property type="term" value="F:transmembrane transporter activity"/>
    <property type="evidence" value="ECO:0007669"/>
    <property type="project" value="InterPro"/>
</dbReference>
<keyword evidence="6" id="KW-0067">ATP-binding</keyword>
<feature type="transmembrane region" description="Helical" evidence="10">
    <location>
        <begin position="274"/>
        <end position="297"/>
    </location>
</feature>
<dbReference type="FunFam" id="3.40.50.300:FF:000134">
    <property type="entry name" value="Iron-enterobactin ABC transporter ATP-binding protein"/>
    <property type="match status" value="1"/>
</dbReference>
<feature type="transmembrane region" description="Helical" evidence="10">
    <location>
        <begin position="432"/>
        <end position="450"/>
    </location>
</feature>
<dbReference type="GO" id="GO:0005524">
    <property type="term" value="F:ATP binding"/>
    <property type="evidence" value="ECO:0007669"/>
    <property type="project" value="UniProtKB-KW"/>
</dbReference>
<comment type="similarity">
    <text evidence="1">Belongs to the ABC transporter superfamily.</text>
</comment>
<proteinExistence type="inferred from homology"/>
<feature type="domain" description="Major facilitator superfamily (MFS) profile" evidence="11">
    <location>
        <begin position="271"/>
        <end position="673"/>
    </location>
</feature>
<dbReference type="InterPro" id="IPR027417">
    <property type="entry name" value="P-loop_NTPase"/>
</dbReference>
<dbReference type="Proteomes" id="UP000639195">
    <property type="component" value="Unassembled WGS sequence"/>
</dbReference>
<dbReference type="Gene3D" id="1.20.1250.20">
    <property type="entry name" value="MFS general substrate transporter like domains"/>
    <property type="match status" value="1"/>
</dbReference>
<dbReference type="EMBL" id="JACXSW010000013">
    <property type="protein sequence ID" value="MBD3716666.1"/>
    <property type="molecule type" value="Genomic_DNA"/>
</dbReference>
<evidence type="ECO:0000256" key="2">
    <source>
        <dbReference type="ARBA" id="ARBA00022448"/>
    </source>
</evidence>
<dbReference type="PANTHER" id="PTHR42794">
    <property type="entry name" value="HEMIN IMPORT ATP-BINDING PROTEIN HMUV"/>
    <property type="match status" value="1"/>
</dbReference>
<feature type="transmembrane region" description="Helical" evidence="10">
    <location>
        <begin position="567"/>
        <end position="588"/>
    </location>
</feature>
<evidence type="ECO:0000259" key="11">
    <source>
        <dbReference type="PROSITE" id="PS50850"/>
    </source>
</evidence>
<dbReference type="PROSITE" id="PS50893">
    <property type="entry name" value="ABC_TRANSPORTER_2"/>
    <property type="match status" value="1"/>
</dbReference>
<keyword evidence="2" id="KW-0813">Transport</keyword>
<dbReference type="CDD" id="cd03214">
    <property type="entry name" value="ABC_Iron-Siderophores_B12_Hemin"/>
    <property type="match status" value="1"/>
</dbReference>
<dbReference type="InterPro" id="IPR003439">
    <property type="entry name" value="ABC_transporter-like_ATP-bd"/>
</dbReference>
<accession>A0A927HQZ5</accession>
<dbReference type="AlphaFoldDB" id="A0A927HQZ5"/>
<dbReference type="InterPro" id="IPR020846">
    <property type="entry name" value="MFS_dom"/>
</dbReference>
<organism evidence="13 14">
    <name type="scientific">Klebsiella pneumoniae</name>
    <dbReference type="NCBI Taxonomy" id="573"/>
    <lineage>
        <taxon>Bacteria</taxon>
        <taxon>Pseudomonadati</taxon>
        <taxon>Pseudomonadota</taxon>
        <taxon>Gammaproteobacteria</taxon>
        <taxon>Enterobacterales</taxon>
        <taxon>Enterobacteriaceae</taxon>
        <taxon>Klebsiella/Raoultella group</taxon>
        <taxon>Klebsiella</taxon>
        <taxon>Klebsiella pneumoniae complex</taxon>
    </lineage>
</organism>
<feature type="transmembrane region" description="Helical" evidence="10">
    <location>
        <begin position="303"/>
        <end position="325"/>
    </location>
</feature>
<keyword evidence="3" id="KW-1003">Cell membrane</keyword>
<keyword evidence="5" id="KW-0547">Nucleotide-binding</keyword>
<evidence type="ECO:0000256" key="3">
    <source>
        <dbReference type="ARBA" id="ARBA00022475"/>
    </source>
</evidence>
<feature type="region of interest" description="Disordered" evidence="9">
    <location>
        <begin position="653"/>
        <end position="673"/>
    </location>
</feature>
<gene>
    <name evidence="13" type="ORF">IE979_31445</name>
</gene>
<evidence type="ECO:0000256" key="1">
    <source>
        <dbReference type="ARBA" id="ARBA00005417"/>
    </source>
</evidence>
<dbReference type="GO" id="GO:0016887">
    <property type="term" value="F:ATP hydrolysis activity"/>
    <property type="evidence" value="ECO:0007669"/>
    <property type="project" value="InterPro"/>
</dbReference>
<dbReference type="Pfam" id="PF00005">
    <property type="entry name" value="ABC_tran"/>
    <property type="match status" value="1"/>
</dbReference>
<keyword evidence="4 10" id="KW-0812">Transmembrane</keyword>